<keyword evidence="1" id="KW-0378">Hydrolase</keyword>
<sequence length="150" mass="16548">MTQFHSSSAWNIIPDKAWLEGTVRSFSAQARQLIEQRFQQIVAGFSTAFALQIDLRWEAGPPSVVNDPHWATFALEQATQSGFTAKQVEASPIGEDFSYYLQQTPGAFIMVGTGEPYALHHPAFRINDQVLLPTAHYLAKLAIGGLTLAQ</sequence>
<dbReference type="Proteomes" id="UP000790096">
    <property type="component" value="Unassembled WGS sequence"/>
</dbReference>
<dbReference type="EMBL" id="JABBFR010000031">
    <property type="protein sequence ID" value="MBT0725605.1"/>
    <property type="molecule type" value="Genomic_DNA"/>
</dbReference>
<dbReference type="SUPFAM" id="SSF53187">
    <property type="entry name" value="Zn-dependent exopeptidases"/>
    <property type="match status" value="1"/>
</dbReference>
<dbReference type="SUPFAM" id="SSF55031">
    <property type="entry name" value="Bacterial exopeptidase dimerisation domain"/>
    <property type="match status" value="1"/>
</dbReference>
<dbReference type="InterPro" id="IPR002933">
    <property type="entry name" value="Peptidase_M20"/>
</dbReference>
<dbReference type="Gene3D" id="3.40.630.10">
    <property type="entry name" value="Zn peptidases"/>
    <property type="match status" value="1"/>
</dbReference>
<dbReference type="InterPro" id="IPR017439">
    <property type="entry name" value="Amidohydrolase"/>
</dbReference>
<evidence type="ECO:0000313" key="2">
    <source>
        <dbReference type="EMBL" id="MBT0725605.1"/>
    </source>
</evidence>
<organism evidence="2 3">
    <name type="scientific">Rosenbergiella gaditana</name>
    <dbReference type="NCBI Taxonomy" id="2726987"/>
    <lineage>
        <taxon>Bacteria</taxon>
        <taxon>Pseudomonadati</taxon>
        <taxon>Pseudomonadota</taxon>
        <taxon>Gammaproteobacteria</taxon>
        <taxon>Enterobacterales</taxon>
        <taxon>Erwiniaceae</taxon>
        <taxon>Rosenbergiella</taxon>
    </lineage>
</organism>
<dbReference type="Gene3D" id="3.30.70.360">
    <property type="match status" value="1"/>
</dbReference>
<evidence type="ECO:0000313" key="3">
    <source>
        <dbReference type="Proteomes" id="UP000790096"/>
    </source>
</evidence>
<comment type="caution">
    <text evidence="2">The sequence shown here is derived from an EMBL/GenBank/DDBJ whole genome shotgun (WGS) entry which is preliminary data.</text>
</comment>
<accession>A0ABS5SZS0</accession>
<protein>
    <submittedName>
        <fullName evidence="2">M20/M25/M40 family metallo-hydrolase</fullName>
    </submittedName>
</protein>
<dbReference type="Pfam" id="PF01546">
    <property type="entry name" value="Peptidase_M20"/>
    <property type="match status" value="1"/>
</dbReference>
<keyword evidence="3" id="KW-1185">Reference proteome</keyword>
<dbReference type="InterPro" id="IPR036264">
    <property type="entry name" value="Bact_exopeptidase_dim_dom"/>
</dbReference>
<reference evidence="2 3" key="1">
    <citation type="submission" date="2020-04" db="EMBL/GenBank/DDBJ databases">
        <title>Genome sequencing of Rosenbergiella species.</title>
        <authorList>
            <person name="Alvarez-Perez S."/>
            <person name="Lievens B."/>
        </authorList>
    </citation>
    <scope>NUCLEOTIDE SEQUENCE [LARGE SCALE GENOMIC DNA]</scope>
    <source>
        <strain evidence="2 3">S61</strain>
    </source>
</reference>
<dbReference type="PANTHER" id="PTHR11014:SF63">
    <property type="entry name" value="METALLOPEPTIDASE, PUTATIVE (AFU_ORTHOLOGUE AFUA_6G09600)-RELATED"/>
    <property type="match status" value="1"/>
</dbReference>
<proteinExistence type="predicted"/>
<gene>
    <name evidence="2" type="ORF">HH682_14530</name>
</gene>
<dbReference type="PANTHER" id="PTHR11014">
    <property type="entry name" value="PEPTIDASE M20 FAMILY MEMBER"/>
    <property type="match status" value="1"/>
</dbReference>
<name>A0ABS5SZS0_9GAMM</name>
<evidence type="ECO:0000256" key="1">
    <source>
        <dbReference type="ARBA" id="ARBA00022801"/>
    </source>
</evidence>